<dbReference type="GO" id="GO:0004519">
    <property type="term" value="F:endonuclease activity"/>
    <property type="evidence" value="ECO:0007669"/>
    <property type="project" value="UniProtKB-KW"/>
</dbReference>
<accession>A0A9W6R6G7</accession>
<name>A0A9W6R6G7_9PSEU</name>
<dbReference type="GO" id="GO:0008270">
    <property type="term" value="F:zinc ion binding"/>
    <property type="evidence" value="ECO:0007669"/>
    <property type="project" value="InterPro"/>
</dbReference>
<reference evidence="4" key="1">
    <citation type="submission" date="2023-03" db="EMBL/GenBank/DDBJ databases">
        <title>Amycolatopsis taiwanensis NBRC 103393.</title>
        <authorList>
            <person name="Ichikawa N."/>
            <person name="Sato H."/>
            <person name="Tonouchi N."/>
        </authorList>
    </citation>
    <scope>NUCLEOTIDE SEQUENCE</scope>
    <source>
        <strain evidence="4">NBRC 103393</strain>
    </source>
</reference>
<sequence>MSYIWYYGGMSEQAPVSRLWQVPDGDLTALLVACEEKLRTDYAEMLAIVGESEQRGLGKSLGFKDTAAFLTDTLRISAREARQRIEHAAAIMPSSSLTGVPQPPPQAATGQALTAGDINAEHVHAITTTMQACPAGIPVEQREADERILVELARQAGPEAVRKAGRRLRSLWEQDTTPPEDKDREQAHPLRRLDITRRKDGSIRFSGELDAETAEELDGLLGPLAKPHKNAETGEHDTRTAAERAGDALAEIIALAARCDELATQGGERAVMIVSVTLAELENRARHAFLDISGLTSVDGLRRLACESKVVPAIFGNNAAPLYVGDASRFATPAQRRYLAARDRGCAFPGCTRGPKWTTPHHVVPWSTDKRTDVDNLVLVCAKHHRVIHHTQWEVRMNGHLPEFIPPPWIDHERRPMRNLAHTTPPRYQQAA</sequence>
<dbReference type="InterPro" id="IPR003870">
    <property type="entry name" value="DUF222"/>
</dbReference>
<proteinExistence type="inferred from homology"/>
<keyword evidence="5" id="KW-1185">Reference proteome</keyword>
<evidence type="ECO:0000313" key="4">
    <source>
        <dbReference type="EMBL" id="GLY70316.1"/>
    </source>
</evidence>
<dbReference type="AlphaFoldDB" id="A0A9W6R6G7"/>
<dbReference type="EMBL" id="BSTI01000022">
    <property type="protein sequence ID" value="GLY70316.1"/>
    <property type="molecule type" value="Genomic_DNA"/>
</dbReference>
<comment type="similarity">
    <text evidence="1">Belongs to the Rv1128c/1148c/1588c/1702c/1945/3466 family.</text>
</comment>
<dbReference type="Pfam" id="PF02720">
    <property type="entry name" value="DUF222"/>
    <property type="match status" value="1"/>
</dbReference>
<keyword evidence="4" id="KW-0255">Endonuclease</keyword>
<feature type="compositionally biased region" description="Basic and acidic residues" evidence="2">
    <location>
        <begin position="179"/>
        <end position="191"/>
    </location>
</feature>
<dbReference type="InterPro" id="IPR002711">
    <property type="entry name" value="HNH"/>
</dbReference>
<evidence type="ECO:0000313" key="5">
    <source>
        <dbReference type="Proteomes" id="UP001165136"/>
    </source>
</evidence>
<dbReference type="InterPro" id="IPR003615">
    <property type="entry name" value="HNH_nuc"/>
</dbReference>
<dbReference type="GO" id="GO:0003676">
    <property type="term" value="F:nucleic acid binding"/>
    <property type="evidence" value="ECO:0007669"/>
    <property type="project" value="InterPro"/>
</dbReference>
<evidence type="ECO:0000256" key="1">
    <source>
        <dbReference type="ARBA" id="ARBA00023450"/>
    </source>
</evidence>
<dbReference type="Proteomes" id="UP001165136">
    <property type="component" value="Unassembled WGS sequence"/>
</dbReference>
<keyword evidence="4" id="KW-0378">Hydrolase</keyword>
<comment type="caution">
    <text evidence="4">The sequence shown here is derived from an EMBL/GenBank/DDBJ whole genome shotgun (WGS) entry which is preliminary data.</text>
</comment>
<organism evidence="4 5">
    <name type="scientific">Amycolatopsis taiwanensis</name>
    <dbReference type="NCBI Taxonomy" id="342230"/>
    <lineage>
        <taxon>Bacteria</taxon>
        <taxon>Bacillati</taxon>
        <taxon>Actinomycetota</taxon>
        <taxon>Actinomycetes</taxon>
        <taxon>Pseudonocardiales</taxon>
        <taxon>Pseudonocardiaceae</taxon>
        <taxon>Amycolatopsis</taxon>
    </lineage>
</organism>
<evidence type="ECO:0000256" key="2">
    <source>
        <dbReference type="SAM" id="MobiDB-lite"/>
    </source>
</evidence>
<gene>
    <name evidence="4" type="ORF">Atai01_69350</name>
</gene>
<dbReference type="Gene3D" id="1.10.30.50">
    <property type="match status" value="1"/>
</dbReference>
<dbReference type="CDD" id="cd00085">
    <property type="entry name" value="HNHc"/>
    <property type="match status" value="1"/>
</dbReference>
<dbReference type="SMART" id="SM00507">
    <property type="entry name" value="HNHc"/>
    <property type="match status" value="1"/>
</dbReference>
<dbReference type="Pfam" id="PF01844">
    <property type="entry name" value="HNH"/>
    <property type="match status" value="1"/>
</dbReference>
<evidence type="ECO:0000259" key="3">
    <source>
        <dbReference type="SMART" id="SM00507"/>
    </source>
</evidence>
<feature type="domain" description="HNH nuclease" evidence="3">
    <location>
        <begin position="334"/>
        <end position="386"/>
    </location>
</feature>
<feature type="region of interest" description="Disordered" evidence="2">
    <location>
        <begin position="170"/>
        <end position="191"/>
    </location>
</feature>
<keyword evidence="4" id="KW-0540">Nuclease</keyword>
<protein>
    <submittedName>
        <fullName evidence="4">HNH endonuclease</fullName>
    </submittedName>
</protein>